<evidence type="ECO:0000256" key="1">
    <source>
        <dbReference type="SAM" id="Phobius"/>
    </source>
</evidence>
<dbReference type="SUPFAM" id="SSF81324">
    <property type="entry name" value="Voltage-gated potassium channels"/>
    <property type="match status" value="1"/>
</dbReference>
<feature type="transmembrane region" description="Helical" evidence="1">
    <location>
        <begin position="286"/>
        <end position="307"/>
    </location>
</feature>
<proteinExistence type="predicted"/>
<name>A0A7W7NS28_9SPHN</name>
<dbReference type="EMBL" id="JACHLN010000001">
    <property type="protein sequence ID" value="MBB4838442.1"/>
    <property type="molecule type" value="Genomic_DNA"/>
</dbReference>
<sequence>MKRTWSVRLGRHCKSIVLAVQVVGMAFVYQQIWEWRPDYFRVESKLNDLPLDLYLAARSYSVTSGRPLPQFTDPDVDAAVARIRGAYRELQARTAVIDGERRALDARRKAEQQDNVPFQASMWRQAEAYRKSRTAPFDSQLAAIARQQQDILDAYHARTNEELPAGPDAIKHADLAIQAAELKVKAIQADIDASDHILKNLNAFLREPAQQAYLARLRETAALEKRLSDHQLSIYDLNGRLYDAFAAYLTAAKAKLGYFDFLYFSLGGATTANFGDIAPNHRTVRILYSAQIVISMVLVASWINDFVSGKPRRRRRRRKPAASSAEPA</sequence>
<dbReference type="Pfam" id="PF07885">
    <property type="entry name" value="Ion_trans_2"/>
    <property type="match status" value="1"/>
</dbReference>
<dbReference type="Gene3D" id="1.10.287.70">
    <property type="match status" value="1"/>
</dbReference>
<comment type="caution">
    <text evidence="3">The sequence shown here is derived from an EMBL/GenBank/DDBJ whole genome shotgun (WGS) entry which is preliminary data.</text>
</comment>
<keyword evidence="1" id="KW-0812">Transmembrane</keyword>
<keyword evidence="4" id="KW-1185">Reference proteome</keyword>
<reference evidence="3 4" key="1">
    <citation type="submission" date="2020-08" db="EMBL/GenBank/DDBJ databases">
        <title>Functional genomics of gut bacteria from endangered species of beetles.</title>
        <authorList>
            <person name="Carlos-Shanley C."/>
        </authorList>
    </citation>
    <scope>NUCLEOTIDE SEQUENCE [LARGE SCALE GENOMIC DNA]</scope>
    <source>
        <strain evidence="3 4">S00224</strain>
    </source>
</reference>
<protein>
    <recommendedName>
        <fullName evidence="2">Potassium channel domain-containing protein</fullName>
    </recommendedName>
</protein>
<dbReference type="RefSeq" id="WP_184164578.1">
    <property type="nucleotide sequence ID" value="NZ_JACHLN010000001.1"/>
</dbReference>
<dbReference type="Proteomes" id="UP000575241">
    <property type="component" value="Unassembled WGS sequence"/>
</dbReference>
<organism evidence="3 4">
    <name type="scientific">Sphingomonas kyeonggiensis</name>
    <dbReference type="NCBI Taxonomy" id="1268553"/>
    <lineage>
        <taxon>Bacteria</taxon>
        <taxon>Pseudomonadati</taxon>
        <taxon>Pseudomonadota</taxon>
        <taxon>Alphaproteobacteria</taxon>
        <taxon>Sphingomonadales</taxon>
        <taxon>Sphingomonadaceae</taxon>
        <taxon>Sphingomonas</taxon>
    </lineage>
</organism>
<dbReference type="InterPro" id="IPR013099">
    <property type="entry name" value="K_chnl_dom"/>
</dbReference>
<keyword evidence="1" id="KW-0472">Membrane</keyword>
<evidence type="ECO:0000313" key="4">
    <source>
        <dbReference type="Proteomes" id="UP000575241"/>
    </source>
</evidence>
<feature type="domain" description="Potassium channel" evidence="2">
    <location>
        <begin position="248"/>
        <end position="307"/>
    </location>
</feature>
<evidence type="ECO:0000313" key="3">
    <source>
        <dbReference type="EMBL" id="MBB4838442.1"/>
    </source>
</evidence>
<gene>
    <name evidence="3" type="ORF">HNP52_001493</name>
</gene>
<keyword evidence="1" id="KW-1133">Transmembrane helix</keyword>
<dbReference type="AlphaFoldDB" id="A0A7W7NS28"/>
<evidence type="ECO:0000259" key="2">
    <source>
        <dbReference type="Pfam" id="PF07885"/>
    </source>
</evidence>
<accession>A0A7W7NS28</accession>